<dbReference type="Pfam" id="PF25872">
    <property type="entry name" value="HTH_77"/>
    <property type="match status" value="1"/>
</dbReference>
<dbReference type="PROSITE" id="PS00622">
    <property type="entry name" value="HTH_LUXR_1"/>
    <property type="match status" value="1"/>
</dbReference>
<dbReference type="InterPro" id="IPR016032">
    <property type="entry name" value="Sig_transdc_resp-reg_C-effctor"/>
</dbReference>
<proteinExistence type="predicted"/>
<dbReference type="GO" id="GO:0003677">
    <property type="term" value="F:DNA binding"/>
    <property type="evidence" value="ECO:0007669"/>
    <property type="project" value="InterPro"/>
</dbReference>
<dbReference type="InterPro" id="IPR027417">
    <property type="entry name" value="P-loop_NTPase"/>
</dbReference>
<dbReference type="PRINTS" id="PR00038">
    <property type="entry name" value="HTHLUXR"/>
</dbReference>
<dbReference type="InterPro" id="IPR036388">
    <property type="entry name" value="WH-like_DNA-bd_sf"/>
</dbReference>
<dbReference type="Gene3D" id="1.25.40.10">
    <property type="entry name" value="Tetratricopeptide repeat domain"/>
    <property type="match status" value="1"/>
</dbReference>
<dbReference type="PROSITE" id="PS50043">
    <property type="entry name" value="HTH_LUXR_2"/>
    <property type="match status" value="1"/>
</dbReference>
<evidence type="ECO:0000313" key="3">
    <source>
        <dbReference type="EMBL" id="MBB4134085.1"/>
    </source>
</evidence>
<accession>A0A840EMR1</accession>
<dbReference type="GO" id="GO:0006355">
    <property type="term" value="P:regulation of DNA-templated transcription"/>
    <property type="evidence" value="ECO:0007669"/>
    <property type="project" value="InterPro"/>
</dbReference>
<keyword evidence="3" id="KW-0808">Transferase</keyword>
<evidence type="ECO:0000259" key="2">
    <source>
        <dbReference type="PROSITE" id="PS50043"/>
    </source>
</evidence>
<feature type="compositionally biased region" description="Basic and acidic residues" evidence="1">
    <location>
        <begin position="694"/>
        <end position="711"/>
    </location>
</feature>
<dbReference type="SMART" id="SM00421">
    <property type="entry name" value="HTH_LUXR"/>
    <property type="match status" value="1"/>
</dbReference>
<gene>
    <name evidence="3" type="ORF">BKA16_000637</name>
</gene>
<evidence type="ECO:0000313" key="4">
    <source>
        <dbReference type="Proteomes" id="UP000551501"/>
    </source>
</evidence>
<reference evidence="3 4" key="1">
    <citation type="submission" date="2020-08" db="EMBL/GenBank/DDBJ databases">
        <title>Sequencing the genomes of 1000 actinobacteria strains.</title>
        <authorList>
            <person name="Klenk H.-P."/>
        </authorList>
    </citation>
    <scope>NUCLEOTIDE SEQUENCE [LARGE SCALE GENOMIC DNA]</scope>
    <source>
        <strain evidence="3 4">DSM 45298</strain>
    </source>
</reference>
<keyword evidence="3" id="KW-0723">Serine/threonine-protein kinase</keyword>
<dbReference type="EMBL" id="JACIFP010000001">
    <property type="protein sequence ID" value="MBB4134085.1"/>
    <property type="molecule type" value="Genomic_DNA"/>
</dbReference>
<keyword evidence="4" id="KW-1185">Reference proteome</keyword>
<dbReference type="Pfam" id="PF00196">
    <property type="entry name" value="GerE"/>
    <property type="match status" value="1"/>
</dbReference>
<protein>
    <submittedName>
        <fullName evidence="3">Non-specific serine/threonine protein kinase</fullName>
        <ecNumber evidence="3">2.7.11.1</ecNumber>
    </submittedName>
</protein>
<dbReference type="PANTHER" id="PTHR47691:SF3">
    <property type="entry name" value="HTH-TYPE TRANSCRIPTIONAL REGULATOR RV0890C-RELATED"/>
    <property type="match status" value="1"/>
</dbReference>
<dbReference type="PRINTS" id="PR00364">
    <property type="entry name" value="DISEASERSIST"/>
</dbReference>
<dbReference type="PANTHER" id="PTHR47691">
    <property type="entry name" value="REGULATOR-RELATED"/>
    <property type="match status" value="1"/>
</dbReference>
<dbReference type="AlphaFoldDB" id="A0A840EMR1"/>
<dbReference type="GO" id="GO:0004674">
    <property type="term" value="F:protein serine/threonine kinase activity"/>
    <property type="evidence" value="ECO:0007669"/>
    <property type="project" value="UniProtKB-KW"/>
</dbReference>
<feature type="domain" description="HTH luxR-type" evidence="2">
    <location>
        <begin position="713"/>
        <end position="778"/>
    </location>
</feature>
<dbReference type="InterPro" id="IPR058852">
    <property type="entry name" value="HTH_77"/>
</dbReference>
<dbReference type="CDD" id="cd06170">
    <property type="entry name" value="LuxR_C_like"/>
    <property type="match status" value="1"/>
</dbReference>
<dbReference type="Gene3D" id="3.40.50.300">
    <property type="entry name" value="P-loop containing nucleotide triphosphate hydrolases"/>
    <property type="match status" value="1"/>
</dbReference>
<dbReference type="SUPFAM" id="SSF46894">
    <property type="entry name" value="C-terminal effector domain of the bipartite response regulators"/>
    <property type="match status" value="1"/>
</dbReference>
<dbReference type="Proteomes" id="UP000551501">
    <property type="component" value="Unassembled WGS sequence"/>
</dbReference>
<name>A0A840EMR1_9ACTN</name>
<dbReference type="InterPro" id="IPR000792">
    <property type="entry name" value="Tscrpt_reg_LuxR_C"/>
</dbReference>
<dbReference type="SUPFAM" id="SSF52540">
    <property type="entry name" value="P-loop containing nucleoside triphosphate hydrolases"/>
    <property type="match status" value="1"/>
</dbReference>
<dbReference type="EC" id="2.7.11.1" evidence="3"/>
<feature type="region of interest" description="Disordered" evidence="1">
    <location>
        <begin position="1"/>
        <end position="22"/>
    </location>
</feature>
<feature type="region of interest" description="Disordered" evidence="1">
    <location>
        <begin position="694"/>
        <end position="721"/>
    </location>
</feature>
<organism evidence="3 4">
    <name type="scientific">Gordonia humi</name>
    <dbReference type="NCBI Taxonomy" id="686429"/>
    <lineage>
        <taxon>Bacteria</taxon>
        <taxon>Bacillati</taxon>
        <taxon>Actinomycetota</taxon>
        <taxon>Actinomycetes</taxon>
        <taxon>Mycobacteriales</taxon>
        <taxon>Gordoniaceae</taxon>
        <taxon>Gordonia</taxon>
    </lineage>
</organism>
<dbReference type="InterPro" id="IPR011990">
    <property type="entry name" value="TPR-like_helical_dom_sf"/>
</dbReference>
<dbReference type="RefSeq" id="WP_183369308.1">
    <property type="nucleotide sequence ID" value="NZ_BAABHL010000009.1"/>
</dbReference>
<evidence type="ECO:0000256" key="1">
    <source>
        <dbReference type="SAM" id="MobiDB-lite"/>
    </source>
</evidence>
<dbReference type="SUPFAM" id="SSF48452">
    <property type="entry name" value="TPR-like"/>
    <property type="match status" value="2"/>
</dbReference>
<sequence length="780" mass="86558">MTSTSPHRHLSEARRIAPNPSIHGVPREVTSFVGRRRELDQLAALLRTSSLITLTGTGGVGKTRLATRLATDHAADYLDGVWFFRLNDVAEDALVEPLVDRALMFGDGEHQALTPLVDRLAERRVLIVLDNCEHVLGGAARLAHDLLHSAPGVQIVTTSRESLKILGEAVFEVPPLSTAHTEYGTTPLTDNIVPESVQLFLDRAGSSYPGFHPAPEELTAIATLCERLDSLPLAIELAAVRARAISASDLLSRQGAFLDLLTRGNTGDERHQTLRGTIQWSFDLCSPKEQELWKRLAVFAGGFEVDAAEAICTDDMIARHDVPVLLADLVDKSVLATSHLAGRVRYRLLESIRAFGFEKLRASTETARWQQRHLEFHIGLAEISETDSMGVADSEINRRLRRELANLEAAITLCLDNPENAGAGMRLVGSLWFFWNANGHLRAGQFWLTRILEVDRRPSPERAKCLWVLGWFESIQGGNNEARLHLEESIDTAAEVGDQESHALATQFLGTVEHIAGNLERAMELLEMSSWEHNERHAYGSLPSLGTVQKAFVYALSDEPDRAVELSDAALADALRSGEQFSASWALWTKGIALWFTERYPEAGETLRQAVEIKRELHDWLGVSVCLDVLAWVAVRENRMAEAAGLWGQGRRLYGEVGSLPLFGSAKHVEIREEHQRLARKALGREEFDRLVDDAADRGTSGDDRSGETHPAHRPAAVTVTNREREVSEMVALGMSNREIAARLVLSVRTIEGHVQNMLNKLGFHSRQQLADWVHSYHNR</sequence>
<comment type="caution">
    <text evidence="3">The sequence shown here is derived from an EMBL/GenBank/DDBJ whole genome shotgun (WGS) entry which is preliminary data.</text>
</comment>
<dbReference type="Gene3D" id="1.10.10.10">
    <property type="entry name" value="Winged helix-like DNA-binding domain superfamily/Winged helix DNA-binding domain"/>
    <property type="match status" value="1"/>
</dbReference>
<keyword evidence="3" id="KW-0418">Kinase</keyword>